<keyword evidence="2" id="KW-1133">Transmembrane helix</keyword>
<dbReference type="EMBL" id="LBQX01000003">
    <property type="protein sequence ID" value="KKP87273.1"/>
    <property type="molecule type" value="Genomic_DNA"/>
</dbReference>
<feature type="compositionally biased region" description="Pro residues" evidence="1">
    <location>
        <begin position="135"/>
        <end position="160"/>
    </location>
</feature>
<evidence type="ECO:0008006" key="5">
    <source>
        <dbReference type="Google" id="ProtNLM"/>
    </source>
</evidence>
<dbReference type="SUPFAM" id="SSF49384">
    <property type="entry name" value="Carbohydrate-binding domain"/>
    <property type="match status" value="1"/>
</dbReference>
<evidence type="ECO:0000256" key="2">
    <source>
        <dbReference type="SAM" id="Phobius"/>
    </source>
</evidence>
<keyword evidence="2" id="KW-0472">Membrane</keyword>
<dbReference type="AlphaFoldDB" id="A0A0G0D1P5"/>
<evidence type="ECO:0000313" key="4">
    <source>
        <dbReference type="Proteomes" id="UP000034536"/>
    </source>
</evidence>
<name>A0A0G0D1P5_9BACT</name>
<dbReference type="PATRIC" id="fig|1618479.3.peg.36"/>
<proteinExistence type="predicted"/>
<keyword evidence="2" id="KW-0812">Transmembrane</keyword>
<dbReference type="InterPro" id="IPR008965">
    <property type="entry name" value="CBM2/CBM3_carb-bd_dom_sf"/>
</dbReference>
<accession>A0A0G0D1P5</accession>
<comment type="caution">
    <text evidence="3">The sequence shown here is derived from an EMBL/GenBank/DDBJ whole genome shotgun (WGS) entry which is preliminary data.</text>
</comment>
<protein>
    <recommendedName>
        <fullName evidence="5">Cohesin domain-containing protein</fullName>
    </recommendedName>
</protein>
<feature type="transmembrane region" description="Helical" evidence="2">
    <location>
        <begin position="175"/>
        <end position="192"/>
    </location>
</feature>
<feature type="region of interest" description="Disordered" evidence="1">
    <location>
        <begin position="131"/>
        <end position="163"/>
    </location>
</feature>
<dbReference type="GO" id="GO:0030246">
    <property type="term" value="F:carbohydrate binding"/>
    <property type="evidence" value="ECO:0007669"/>
    <property type="project" value="InterPro"/>
</dbReference>
<evidence type="ECO:0000256" key="1">
    <source>
        <dbReference type="SAM" id="MobiDB-lite"/>
    </source>
</evidence>
<dbReference type="Proteomes" id="UP000034536">
    <property type="component" value="Unassembled WGS sequence"/>
</dbReference>
<reference evidence="3 4" key="1">
    <citation type="journal article" date="2015" name="Nature">
        <title>rRNA introns, odd ribosomes, and small enigmatic genomes across a large radiation of phyla.</title>
        <authorList>
            <person name="Brown C.T."/>
            <person name="Hug L.A."/>
            <person name="Thomas B.C."/>
            <person name="Sharon I."/>
            <person name="Castelle C.J."/>
            <person name="Singh A."/>
            <person name="Wilkins M.J."/>
            <person name="Williams K.H."/>
            <person name="Banfield J.F."/>
        </authorList>
    </citation>
    <scope>NUCLEOTIDE SEQUENCE [LARGE SCALE GENOMIC DNA]</scope>
</reference>
<dbReference type="Gene3D" id="2.60.40.680">
    <property type="match status" value="1"/>
</dbReference>
<sequence length="195" mass="20339">MKLLLNALLSLLAFLFLIIIPVNALTFDLIAPSGQLQRGQDVVFTINIDTEGKSLTSTSIGMTYQTNDLEYVSTVPGNTFTTITTDAQEGGKLIISGSSTDGYSGLGSYAVVTFKLIATAPGSSQLCALFNPATSPTPTPNPSSPPVPTSLAPTSPPAPTSLPRTGSFVETIKNTSLGLVFFGFAAVGFLVFKKI</sequence>
<organism evidence="3 4">
    <name type="scientific">Candidatus Roizmanbacteria bacterium GW2011_GWA2_35_8</name>
    <dbReference type="NCBI Taxonomy" id="1618479"/>
    <lineage>
        <taxon>Bacteria</taxon>
        <taxon>Candidatus Roizmaniibacteriota</taxon>
    </lineage>
</organism>
<gene>
    <name evidence="3" type="ORF">UR89_C0003G0003</name>
</gene>
<evidence type="ECO:0000313" key="3">
    <source>
        <dbReference type="EMBL" id="KKP87273.1"/>
    </source>
</evidence>